<dbReference type="Pfam" id="PF24228">
    <property type="entry name" value="CrAss_Ring_1"/>
    <property type="match status" value="1"/>
</dbReference>
<dbReference type="InterPro" id="IPR057118">
    <property type="entry name" value="R1-like"/>
</dbReference>
<name>A0A8S5QTH1_9CAUD</name>
<protein>
    <submittedName>
        <fullName evidence="1">Uncharacterized protein</fullName>
    </submittedName>
</protein>
<organism evidence="1">
    <name type="scientific">CrAss-like virus sp. ctDAq1</name>
    <dbReference type="NCBI Taxonomy" id="2826822"/>
    <lineage>
        <taxon>Viruses</taxon>
        <taxon>Duplodnaviria</taxon>
        <taxon>Heunggongvirae</taxon>
        <taxon>Uroviricota</taxon>
        <taxon>Caudoviricetes</taxon>
        <taxon>Crassvirales</taxon>
    </lineage>
</organism>
<proteinExistence type="predicted"/>
<sequence length="235" mass="26955">MAEKNTSIYTLIDRLRRHPLIADVPEETILSYVIEFIGITGVPESYENKIAELEVKDYVAELPCDFESIIQVMPEKGLSMVESSDSYFTDPKRHKLHEHPSKSSFLGNSYRIQGNLIYFSFEKGKVTLSYKAIPVDSDGIPLIPDNQNFLMAMEWYVKVRVFSIMADLGKLPVQSLNRAEQEYAWYVGKYQTSMKMNSLGKAERLLNSLNTLVMKTHEFQNGFRRTADGEVIKIH</sequence>
<evidence type="ECO:0000313" key="1">
    <source>
        <dbReference type="EMBL" id="DAE22486.1"/>
    </source>
</evidence>
<dbReference type="EMBL" id="BK015733">
    <property type="protein sequence ID" value="DAE22486.1"/>
    <property type="molecule type" value="Genomic_DNA"/>
</dbReference>
<accession>A0A8S5QTH1</accession>
<reference evidence="1" key="1">
    <citation type="journal article" date="2021" name="Proc. Natl. Acad. Sci. U.S.A.">
        <title>A Catalog of Tens of Thousands of Viruses from Human Metagenomes Reveals Hidden Associations with Chronic Diseases.</title>
        <authorList>
            <person name="Tisza M.J."/>
            <person name="Buck C.B."/>
        </authorList>
    </citation>
    <scope>NUCLEOTIDE SEQUENCE</scope>
    <source>
        <strain evidence="1">CtDAq1</strain>
    </source>
</reference>